<dbReference type="GO" id="GO:0009225">
    <property type="term" value="P:nucleotide-sugar metabolic process"/>
    <property type="evidence" value="ECO:0007669"/>
    <property type="project" value="UniProtKB-ARBA"/>
</dbReference>
<dbReference type="EMBL" id="JABFOF010000006">
    <property type="protein sequence ID" value="KAG2394457.1"/>
    <property type="molecule type" value="Genomic_DNA"/>
</dbReference>
<accession>A0A8T0K438</accession>
<protein>
    <submittedName>
        <fullName evidence="2">Trifunctional UDP-glucose 4,6-dehydratase</fullName>
    </submittedName>
</protein>
<feature type="domain" description="NAD(P)-binding" evidence="1">
    <location>
        <begin position="11"/>
        <end position="181"/>
    </location>
</feature>
<dbReference type="InterPro" id="IPR036291">
    <property type="entry name" value="NAD(P)-bd_dom_sf"/>
</dbReference>
<dbReference type="Gene3D" id="3.90.25.10">
    <property type="entry name" value="UDP-galactose 4-epimerase, domain 1"/>
    <property type="match status" value="1"/>
</dbReference>
<dbReference type="Gene3D" id="3.40.50.720">
    <property type="entry name" value="NAD(P)-binding Rossmann-like Domain"/>
    <property type="match status" value="2"/>
</dbReference>
<dbReference type="InterPro" id="IPR016040">
    <property type="entry name" value="NAD(P)-bd_dom"/>
</dbReference>
<sequence length="571" mass="64154">MANTYKPKNILITGAAGFIASHVCNRIVRNYPDYKIVVLDKLDYCSNLKNLMPSRSSQNFKFIKGDIGSADLVNYILLTESIDTIMHFAAQTHVDNSFGNSFEFTQNNIYGTHVLLEACKVSGGQVKRFIHVSTDEVYGETDEDAVVGNHEASQLLPTNPYSATKAGAEMLVMAYGRLFNLDPETRVKFVENRPFNDQRYFLDDEKLKNLGWSESTTWEEGLRKTLSWYVKNPDWWGDVSGALLPHPRMLTMPGVEKYYDSTEMSKNASNVDANHANQNKMVVPTIRSNASPRKQSVKFLIYGGAGWIGGLVGNICEKQGIPFEYGKARLDEGSQSQILADINTSKPTHVFNASGVTGALNLKWFEAHKSEAIRANVVGVLTLAHVCKDHGLPMMNYAFGGNLEDTKNSTDAFYFRTQAKVEELLKEYDNVCTLRIQLPVSSDLSNPHNFISKITSSDKVVNMPNSITVLDELVPISIEMAKRNCRGIWNFTNPGIVTCNEILEMYKEYIDPSFKWVNFTVGRQGQFPSPSTNEMDASQLQKEFPELLPVRDSLLKYVFEPKRKTLGYRVA</sequence>
<dbReference type="AlphaFoldDB" id="A0A8T0K438"/>
<gene>
    <name evidence="2" type="ORF">HKW66_Vig0181650</name>
</gene>
<organism evidence="2 3">
    <name type="scientific">Phaseolus angularis</name>
    <name type="common">Azuki bean</name>
    <name type="synonym">Vigna angularis</name>
    <dbReference type="NCBI Taxonomy" id="3914"/>
    <lineage>
        <taxon>Eukaryota</taxon>
        <taxon>Viridiplantae</taxon>
        <taxon>Streptophyta</taxon>
        <taxon>Embryophyta</taxon>
        <taxon>Tracheophyta</taxon>
        <taxon>Spermatophyta</taxon>
        <taxon>Magnoliopsida</taxon>
        <taxon>eudicotyledons</taxon>
        <taxon>Gunneridae</taxon>
        <taxon>Pentapetalae</taxon>
        <taxon>rosids</taxon>
        <taxon>fabids</taxon>
        <taxon>Fabales</taxon>
        <taxon>Fabaceae</taxon>
        <taxon>Papilionoideae</taxon>
        <taxon>50 kb inversion clade</taxon>
        <taxon>NPAAA clade</taxon>
        <taxon>indigoferoid/millettioid clade</taxon>
        <taxon>Phaseoleae</taxon>
        <taxon>Vigna</taxon>
    </lineage>
</organism>
<reference evidence="2 3" key="1">
    <citation type="submission" date="2020-05" db="EMBL/GenBank/DDBJ databases">
        <title>Vigna angularis (adzuki bean) Var. LongXiaoDou No. 4 denovo assembly.</title>
        <authorList>
            <person name="Xiang H."/>
        </authorList>
    </citation>
    <scope>NUCLEOTIDE SEQUENCE [LARGE SCALE GENOMIC DNA]</scope>
    <source>
        <tissue evidence="2">Leaf</tissue>
    </source>
</reference>
<dbReference type="FunFam" id="3.40.50.720:FF:000304">
    <property type="entry name" value="UDP-glucose 4,6-dehydratase"/>
    <property type="match status" value="1"/>
</dbReference>
<name>A0A8T0K438_PHAAN</name>
<dbReference type="PANTHER" id="PTHR43000">
    <property type="entry name" value="DTDP-D-GLUCOSE 4,6-DEHYDRATASE-RELATED"/>
    <property type="match status" value="1"/>
</dbReference>
<evidence type="ECO:0000313" key="3">
    <source>
        <dbReference type="Proteomes" id="UP000743370"/>
    </source>
</evidence>
<dbReference type="Pfam" id="PF16363">
    <property type="entry name" value="GDP_Man_Dehyd"/>
    <property type="match status" value="1"/>
</dbReference>
<evidence type="ECO:0000259" key="1">
    <source>
        <dbReference type="Pfam" id="PF16363"/>
    </source>
</evidence>
<proteinExistence type="predicted"/>
<evidence type="ECO:0000313" key="2">
    <source>
        <dbReference type="EMBL" id="KAG2394457.1"/>
    </source>
</evidence>
<dbReference type="SUPFAM" id="SSF51735">
    <property type="entry name" value="NAD(P)-binding Rossmann-fold domains"/>
    <property type="match status" value="2"/>
</dbReference>
<dbReference type="Proteomes" id="UP000743370">
    <property type="component" value="Unassembled WGS sequence"/>
</dbReference>
<comment type="caution">
    <text evidence="2">The sequence shown here is derived from an EMBL/GenBank/DDBJ whole genome shotgun (WGS) entry which is preliminary data.</text>
</comment>